<dbReference type="AlphaFoldDB" id="Q4C975"/>
<evidence type="ECO:0000313" key="2">
    <source>
        <dbReference type="EMBL" id="EAM52046.1"/>
    </source>
</evidence>
<accession>Q4C975</accession>
<organism evidence="2 3">
    <name type="scientific">Crocosphaera watsonii WH 8501</name>
    <dbReference type="NCBI Taxonomy" id="165597"/>
    <lineage>
        <taxon>Bacteria</taxon>
        <taxon>Bacillati</taxon>
        <taxon>Cyanobacteriota</taxon>
        <taxon>Cyanophyceae</taxon>
        <taxon>Oscillatoriophycideae</taxon>
        <taxon>Chroococcales</taxon>
        <taxon>Aphanothecaceae</taxon>
        <taxon>Crocosphaera</taxon>
    </lineage>
</organism>
<feature type="coiled-coil region" evidence="1">
    <location>
        <begin position="27"/>
        <end position="54"/>
    </location>
</feature>
<reference evidence="2" key="1">
    <citation type="submission" date="2004-02" db="EMBL/GenBank/DDBJ databases">
        <authorList>
            <consortium name="DOE Joint Genome Institute"/>
        </authorList>
    </citation>
    <scope>NUCLEOTIDE SEQUENCE [LARGE SCALE GENOMIC DNA]</scope>
    <source>
        <strain evidence="2">WH 8501</strain>
    </source>
</reference>
<reference evidence="2" key="3">
    <citation type="submission" date="2016-12" db="EMBL/GenBank/DDBJ databases">
        <title>Annotation of the draft genome assembly of Crocosphaera watsonii WH 8501.</title>
        <authorList>
            <consortium name="US DOE Joint Genome Institute (JGI-ORNL)"/>
            <person name="Larimer F."/>
            <person name="Land M."/>
        </authorList>
    </citation>
    <scope>NUCLEOTIDE SEQUENCE</scope>
    <source>
        <strain evidence="2">WH 8501</strain>
    </source>
</reference>
<sequence length="94" mass="10983">MFPNFLAQRIAHQASSYKQAIRILKEIEKEELAYNHAQKLIEELSENIYKLAQEQAEKGQLNLAIQSIDLIPDNSQIYSIAQETKINWQKRLNQ</sequence>
<protein>
    <submittedName>
        <fullName evidence="2">Uncharacterized protein</fullName>
    </submittedName>
</protein>
<keyword evidence="1" id="KW-0175">Coiled coil</keyword>
<dbReference type="RefSeq" id="WP_007303706.1">
    <property type="nucleotide sequence ID" value="NZ_AADV02000002.1"/>
</dbReference>
<reference evidence="2" key="2">
    <citation type="submission" date="2005-06" db="EMBL/GenBank/DDBJ databases">
        <title>Sequencing of the draft genome and assembly of Crocosphaera watsonii WH 8501.</title>
        <authorList>
            <consortium name="US DOE Joint Genome Institute (JGI-PGF)"/>
            <person name="Copeland A."/>
            <person name="Lucas S."/>
            <person name="Lapidus A."/>
            <person name="Barry K."/>
            <person name="Detter C."/>
            <person name="Glavina T."/>
            <person name="Hammon N."/>
            <person name="Israni S."/>
            <person name="Pitluck S."/>
            <person name="Richardson P."/>
        </authorList>
    </citation>
    <scope>NUCLEOTIDE SEQUENCE [LARGE SCALE GENOMIC DNA]</scope>
    <source>
        <strain evidence="2">WH 8501</strain>
    </source>
</reference>
<dbReference type="Proteomes" id="UP000003922">
    <property type="component" value="Unassembled WGS sequence"/>
</dbReference>
<dbReference type="EMBL" id="AADV02000002">
    <property type="protein sequence ID" value="EAM52046.1"/>
    <property type="molecule type" value="Genomic_DNA"/>
</dbReference>
<keyword evidence="3" id="KW-1185">Reference proteome</keyword>
<dbReference type="KEGG" id="cwa:CwatDRAFT_5984"/>
<proteinExistence type="predicted"/>
<gene>
    <name evidence="2" type="ORF">CwatDRAFT_5984</name>
</gene>
<evidence type="ECO:0000256" key="1">
    <source>
        <dbReference type="SAM" id="Coils"/>
    </source>
</evidence>
<evidence type="ECO:0000313" key="3">
    <source>
        <dbReference type="Proteomes" id="UP000003922"/>
    </source>
</evidence>
<comment type="caution">
    <text evidence="2">The sequence shown here is derived from an EMBL/GenBank/DDBJ whole genome shotgun (WGS) entry which is preliminary data.</text>
</comment>
<name>Q4C975_CROWT</name>